<comment type="caution">
    <text evidence="2">The sequence shown here is derived from an EMBL/GenBank/DDBJ whole genome shotgun (WGS) entry which is preliminary data.</text>
</comment>
<dbReference type="AlphaFoldDB" id="A0ABD5WDJ3"/>
<feature type="compositionally biased region" description="Basic and acidic residues" evidence="1">
    <location>
        <begin position="276"/>
        <end position="296"/>
    </location>
</feature>
<name>A0ABD5WDJ3_9EURY</name>
<protein>
    <submittedName>
        <fullName evidence="2">Helix-hairpin-helix domain-containing protein</fullName>
    </submittedName>
</protein>
<feature type="compositionally biased region" description="Polar residues" evidence="1">
    <location>
        <begin position="139"/>
        <end position="148"/>
    </location>
</feature>
<accession>A0ABD5WDJ3</accession>
<evidence type="ECO:0000313" key="3">
    <source>
        <dbReference type="Proteomes" id="UP001596461"/>
    </source>
</evidence>
<dbReference type="GeneID" id="81125332"/>
<dbReference type="EMBL" id="JBHTAH010000005">
    <property type="protein sequence ID" value="MFC7069580.1"/>
    <property type="molecule type" value="Genomic_DNA"/>
</dbReference>
<gene>
    <name evidence="2" type="ORF">ACFQL9_08000</name>
</gene>
<dbReference type="InterPro" id="IPR010995">
    <property type="entry name" value="DNA_repair_Rad51/TF_NusA_a-hlx"/>
</dbReference>
<dbReference type="Proteomes" id="UP001596461">
    <property type="component" value="Unassembled WGS sequence"/>
</dbReference>
<dbReference type="RefSeq" id="WP_284030499.1">
    <property type="nucleotide sequence ID" value="NZ_CP126154.1"/>
</dbReference>
<feature type="region of interest" description="Disordered" evidence="1">
    <location>
        <begin position="274"/>
        <end position="296"/>
    </location>
</feature>
<organism evidence="2 3">
    <name type="scientific">Halobaculum lipolyticum</name>
    <dbReference type="NCBI Taxonomy" id="3032001"/>
    <lineage>
        <taxon>Archaea</taxon>
        <taxon>Methanobacteriati</taxon>
        <taxon>Methanobacteriota</taxon>
        <taxon>Stenosarchaea group</taxon>
        <taxon>Halobacteria</taxon>
        <taxon>Halobacteriales</taxon>
        <taxon>Haloferacaceae</taxon>
        <taxon>Halobaculum</taxon>
    </lineage>
</organism>
<feature type="region of interest" description="Disordered" evidence="1">
    <location>
        <begin position="131"/>
        <end position="192"/>
    </location>
</feature>
<keyword evidence="3" id="KW-1185">Reference proteome</keyword>
<sequence>MKAICGDGLVLECTDFRATETGVVLLGGEEGDQAVGFVPTERIEVVVPDDVAEREHDRLGIPEPAIESAADLEARLDEFAGELGELRSALDSQVEDLVDEGASVDDEETDAERRERLRERRQTIDRQLRAVGQRARQFRQLSADTSEAPTVDDPPRRGGEVSHGAALARPRGPEAAPPATREPAAETSVSRLRDELDDRLGRIEDRIAALAATVEGARVEMATGPSEATDADELDDIDGLGPTYRDRLHDAGVDSLADLVDRGAADVAAVAAAPRSRAEEWVEQARDRLDTPRTAS</sequence>
<proteinExistence type="predicted"/>
<feature type="compositionally biased region" description="Low complexity" evidence="1">
    <location>
        <begin position="165"/>
        <end position="186"/>
    </location>
</feature>
<dbReference type="SUPFAM" id="SSF47794">
    <property type="entry name" value="Rad51 N-terminal domain-like"/>
    <property type="match status" value="1"/>
</dbReference>
<dbReference type="Pfam" id="PF14520">
    <property type="entry name" value="HHH_5"/>
    <property type="match status" value="1"/>
</dbReference>
<evidence type="ECO:0000313" key="2">
    <source>
        <dbReference type="EMBL" id="MFC7069580.1"/>
    </source>
</evidence>
<dbReference type="Gene3D" id="1.10.150.20">
    <property type="entry name" value="5' to 3' exonuclease, C-terminal subdomain"/>
    <property type="match status" value="1"/>
</dbReference>
<reference evidence="2 3" key="1">
    <citation type="journal article" date="2019" name="Int. J. Syst. Evol. Microbiol.">
        <title>The Global Catalogue of Microorganisms (GCM) 10K type strain sequencing project: providing services to taxonomists for standard genome sequencing and annotation.</title>
        <authorList>
            <consortium name="The Broad Institute Genomics Platform"/>
            <consortium name="The Broad Institute Genome Sequencing Center for Infectious Disease"/>
            <person name="Wu L."/>
            <person name="Ma J."/>
        </authorList>
    </citation>
    <scope>NUCLEOTIDE SEQUENCE [LARGE SCALE GENOMIC DNA]</scope>
    <source>
        <strain evidence="2 3">DT31</strain>
    </source>
</reference>
<evidence type="ECO:0000256" key="1">
    <source>
        <dbReference type="SAM" id="MobiDB-lite"/>
    </source>
</evidence>